<evidence type="ECO:0000256" key="8">
    <source>
        <dbReference type="ARBA" id="ARBA00037040"/>
    </source>
</evidence>
<dbReference type="InterPro" id="IPR011990">
    <property type="entry name" value="TPR-like_helical_dom_sf"/>
</dbReference>
<dbReference type="GO" id="GO:0071014">
    <property type="term" value="C:post-mRNA release spliceosomal complex"/>
    <property type="evidence" value="ECO:0007669"/>
    <property type="project" value="TreeGrafter"/>
</dbReference>
<dbReference type="FunFam" id="1.25.40.10:FF:000048">
    <property type="entry name" value="Cell cycle control protein"/>
    <property type="match status" value="1"/>
</dbReference>
<dbReference type="GO" id="GO:0000974">
    <property type="term" value="C:Prp19 complex"/>
    <property type="evidence" value="ECO:0007669"/>
    <property type="project" value="TreeGrafter"/>
</dbReference>
<evidence type="ECO:0000256" key="6">
    <source>
        <dbReference type="ARBA" id="ARBA00023187"/>
    </source>
</evidence>
<dbReference type="SMART" id="SM00028">
    <property type="entry name" value="TPR"/>
    <property type="match status" value="4"/>
</dbReference>
<dbReference type="HOGENOM" id="CLU_011554_1_0_1"/>
<keyword evidence="6" id="KW-0508">mRNA splicing</keyword>
<dbReference type="InterPro" id="IPR019734">
    <property type="entry name" value="TPR_rpt"/>
</dbReference>
<dbReference type="EMBL" id="CP000582">
    <property type="protein sequence ID" value="ABO94400.1"/>
    <property type="molecule type" value="Genomic_DNA"/>
</dbReference>
<keyword evidence="5" id="KW-0677">Repeat</keyword>
<feature type="domain" description="Pre-mRNA-splicing factor Syf1/CRNKL1-like C-terminal HAT-repeats" evidence="9">
    <location>
        <begin position="224"/>
        <end position="301"/>
    </location>
</feature>
<dbReference type="STRING" id="436017.A4RT99"/>
<dbReference type="Proteomes" id="UP000001568">
    <property type="component" value="Chromosome 2"/>
</dbReference>
<keyword evidence="7" id="KW-0539">Nucleus</keyword>
<comment type="function">
    <text evidence="8">Involved in pre-mRNA splicing and cell cycle progression. Required for the spliceosome assembly and initiation of the DNA replication.</text>
</comment>
<protein>
    <recommendedName>
        <fullName evidence="13">Suppressor of forked domain-containing protein</fullName>
    </recommendedName>
</protein>
<dbReference type="InterPro" id="IPR003107">
    <property type="entry name" value="HAT"/>
</dbReference>
<dbReference type="KEGG" id="olu:OSTLU_36244"/>
<dbReference type="FunFam" id="1.25.40.10:FF:000306">
    <property type="entry name" value="Cell cycle control protein cwf4"/>
    <property type="match status" value="1"/>
</dbReference>
<dbReference type="Gramene" id="ABO94400">
    <property type="protein sequence ID" value="ABO94400"/>
    <property type="gene ID" value="OSTLU_36244"/>
</dbReference>
<dbReference type="Pfam" id="PF23231">
    <property type="entry name" value="HAT_Syf1_CNRKL1_C"/>
    <property type="match status" value="1"/>
</dbReference>
<evidence type="ECO:0000256" key="5">
    <source>
        <dbReference type="ARBA" id="ARBA00022737"/>
    </source>
</evidence>
<dbReference type="OMA" id="HIKVWIS"/>
<dbReference type="GO" id="GO:0071007">
    <property type="term" value="C:U2-type catalytic step 2 spliceosome"/>
    <property type="evidence" value="ECO:0007669"/>
    <property type="project" value="TreeGrafter"/>
</dbReference>
<keyword evidence="4" id="KW-0747">Spliceosome</keyword>
<proteinExistence type="inferred from homology"/>
<keyword evidence="3" id="KW-0507">mRNA processing</keyword>
<dbReference type="GO" id="GO:0000245">
    <property type="term" value="P:spliceosomal complex assembly"/>
    <property type="evidence" value="ECO:0007669"/>
    <property type="project" value="TreeGrafter"/>
</dbReference>
<keyword evidence="12" id="KW-1185">Reference proteome</keyword>
<evidence type="ECO:0000256" key="4">
    <source>
        <dbReference type="ARBA" id="ARBA00022728"/>
    </source>
</evidence>
<reference evidence="11 12" key="1">
    <citation type="journal article" date="2007" name="Proc. Natl. Acad. Sci. U.S.A.">
        <title>The tiny eukaryote Ostreococcus provides genomic insights into the paradox of plankton speciation.</title>
        <authorList>
            <person name="Palenik B."/>
            <person name="Grimwood J."/>
            <person name="Aerts A."/>
            <person name="Rouze P."/>
            <person name="Salamov A."/>
            <person name="Putnam N."/>
            <person name="Dupont C."/>
            <person name="Jorgensen R."/>
            <person name="Derelle E."/>
            <person name="Rombauts S."/>
            <person name="Zhou K."/>
            <person name="Otillar R."/>
            <person name="Merchant S.S."/>
            <person name="Podell S."/>
            <person name="Gaasterland T."/>
            <person name="Napoli C."/>
            <person name="Gendler K."/>
            <person name="Manuell A."/>
            <person name="Tai V."/>
            <person name="Vallon O."/>
            <person name="Piganeau G."/>
            <person name="Jancek S."/>
            <person name="Heijde M."/>
            <person name="Jabbari K."/>
            <person name="Bowler C."/>
            <person name="Lohr M."/>
            <person name="Robbens S."/>
            <person name="Werner G."/>
            <person name="Dubchak I."/>
            <person name="Pazour G.J."/>
            <person name="Ren Q."/>
            <person name="Paulsen I."/>
            <person name="Delwiche C."/>
            <person name="Schmutz J."/>
            <person name="Rokhsar D."/>
            <person name="Van de Peer Y."/>
            <person name="Moreau H."/>
            <person name="Grigoriev I.V."/>
        </authorList>
    </citation>
    <scope>NUCLEOTIDE SEQUENCE [LARGE SCALE GENOMIC DNA]</scope>
    <source>
        <strain evidence="11 12">CCE9901</strain>
    </source>
</reference>
<dbReference type="eggNOG" id="KOG1915">
    <property type="taxonomic scope" value="Eukaryota"/>
</dbReference>
<evidence type="ECO:0000313" key="12">
    <source>
        <dbReference type="Proteomes" id="UP000001568"/>
    </source>
</evidence>
<dbReference type="PANTHER" id="PTHR11246">
    <property type="entry name" value="PRE-MRNA SPLICING FACTOR"/>
    <property type="match status" value="1"/>
</dbReference>
<evidence type="ECO:0000259" key="10">
    <source>
        <dbReference type="Pfam" id="PF23233"/>
    </source>
</evidence>
<comment type="similarity">
    <text evidence="2">Belongs to the crooked-neck family.</text>
</comment>
<dbReference type="OrthoDB" id="541719at2759"/>
<evidence type="ECO:0000256" key="7">
    <source>
        <dbReference type="ARBA" id="ARBA00023242"/>
    </source>
</evidence>
<dbReference type="RefSeq" id="XP_001416108.1">
    <property type="nucleotide sequence ID" value="XM_001416071.1"/>
</dbReference>
<dbReference type="SUPFAM" id="SSF48452">
    <property type="entry name" value="TPR-like"/>
    <property type="match status" value="4"/>
</dbReference>
<name>A4RT99_OSTLU</name>
<sequence>MSDTARATRVKNKAPAPVQITAEQIVRESAERAEDVYGAPKRKIADQEELKEYRYEQRKQFEDRVRSSYWEPRAWIRYAKWEEGQGDLPRARSVWERALEHHGRDVPIWLQYAEMEMKNKAINHARNVWERACSTLPRIDVFWYKYVNMEETLGQVAAARQVFEKWMKWEPEHTAWNAYVKMEQRYGEKERARDIFQRYVQVHPDVKAWTRWAKFEFSSGERDKAREVYEAAVEFLRNEPEVGNLYANFAKFEEMCHEVERARAIYKFALDRLPKEQAESVYKEFMKFEKMHGNREGIEDVVVGQRRFKYEEEVSKNPLNYDTWFDYIRLEENAGDMAKTREVYERAIANVPPANEKRFWQRYIYIWINYALYEELEARDVERTREVYRACLKVIPHAEFSFSKIWIMAAKFELRQRRLDACRKIFGLAIGLAPKAKIFATYIEIEFQLGNVDRCRTLYEKYLEIEPQNCSTWIKYAELERSLGEIERGRSIFELAVDQAMLDMPEVLWKAYIDFETSEGERERTRALYERLLERTKHVKVWMSYARFEATPIVVVDDDADDAAIAAATAAAENDEHERLETRQAKSRAVYERALAELKEIDPDAKEERVMLLEAWKSFEDTLPSEFSKSADVKARLPKRVKRKRAVEDDDGREIAQEEYYDYVFPDDAGAAQPSLKLLEAAYAWKKAKAAAEATD</sequence>
<evidence type="ECO:0000256" key="2">
    <source>
        <dbReference type="ARBA" id="ARBA00008644"/>
    </source>
</evidence>
<dbReference type="FunFam" id="1.25.40.10:FF:000269">
    <property type="entry name" value="Crooked neck pre-mRNA-splicing factor 1"/>
    <property type="match status" value="1"/>
</dbReference>
<evidence type="ECO:0000256" key="1">
    <source>
        <dbReference type="ARBA" id="ARBA00004123"/>
    </source>
</evidence>
<dbReference type="Gene3D" id="1.25.40.10">
    <property type="entry name" value="Tetratricopeptide repeat domain"/>
    <property type="match status" value="3"/>
</dbReference>
<dbReference type="PANTHER" id="PTHR11246:SF3">
    <property type="entry name" value="CROOKED NECK-LIKE PROTEIN 1"/>
    <property type="match status" value="1"/>
</dbReference>
<dbReference type="InterPro" id="IPR055430">
    <property type="entry name" value="HAT_Syf1_CNRKL1_C"/>
</dbReference>
<evidence type="ECO:0000313" key="11">
    <source>
        <dbReference type="EMBL" id="ABO94400.1"/>
    </source>
</evidence>
<evidence type="ECO:0000259" key="9">
    <source>
        <dbReference type="Pfam" id="PF23231"/>
    </source>
</evidence>
<dbReference type="InterPro" id="IPR055433">
    <property type="entry name" value="HAT_Syf1-like_N"/>
</dbReference>
<feature type="domain" description="Pre-mRNA-splicing factor Syf1-like N-terminal HAT-repeats" evidence="10">
    <location>
        <begin position="60"/>
        <end position="205"/>
    </location>
</feature>
<accession>A4RT99</accession>
<dbReference type="AlphaFoldDB" id="A4RT99"/>
<organism evidence="11 12">
    <name type="scientific">Ostreococcus lucimarinus (strain CCE9901)</name>
    <dbReference type="NCBI Taxonomy" id="436017"/>
    <lineage>
        <taxon>Eukaryota</taxon>
        <taxon>Viridiplantae</taxon>
        <taxon>Chlorophyta</taxon>
        <taxon>Mamiellophyceae</taxon>
        <taxon>Mamiellales</taxon>
        <taxon>Bathycoccaceae</taxon>
        <taxon>Ostreococcus</taxon>
    </lineage>
</organism>
<comment type="subcellular location">
    <subcellularLocation>
        <location evidence="1">Nucleus</location>
    </subcellularLocation>
</comment>
<feature type="domain" description="Pre-mRNA-splicing factor Syf1-like N-terminal HAT-repeats" evidence="10">
    <location>
        <begin position="308"/>
        <end position="468"/>
    </location>
</feature>
<dbReference type="SMART" id="SM00386">
    <property type="entry name" value="HAT"/>
    <property type="match status" value="13"/>
</dbReference>
<gene>
    <name evidence="11" type="ORF">OSTLU_36244</name>
</gene>
<evidence type="ECO:0000256" key="3">
    <source>
        <dbReference type="ARBA" id="ARBA00022664"/>
    </source>
</evidence>
<dbReference type="GO" id="GO:0071011">
    <property type="term" value="C:precatalytic spliceosome"/>
    <property type="evidence" value="ECO:0007669"/>
    <property type="project" value="TreeGrafter"/>
</dbReference>
<dbReference type="GeneID" id="5000269"/>
<dbReference type="InterPro" id="IPR045075">
    <property type="entry name" value="Syf1-like"/>
</dbReference>
<dbReference type="Pfam" id="PF23233">
    <property type="entry name" value="HAT_Syf1_CNRKL1_N"/>
    <property type="match status" value="2"/>
</dbReference>
<evidence type="ECO:0008006" key="13">
    <source>
        <dbReference type="Google" id="ProtNLM"/>
    </source>
</evidence>